<name>A0A4Q7WTZ9_9ACTN</name>
<feature type="region of interest" description="Disordered" evidence="1">
    <location>
        <begin position="82"/>
        <end position="111"/>
    </location>
</feature>
<reference evidence="2 3" key="1">
    <citation type="journal article" date="2015" name="Stand. Genomic Sci.">
        <title>Genomic Encyclopedia of Bacterial and Archaeal Type Strains, Phase III: the genomes of soil and plant-associated and newly described type strains.</title>
        <authorList>
            <person name="Whitman W.B."/>
            <person name="Woyke T."/>
            <person name="Klenk H.P."/>
            <person name="Zhou Y."/>
            <person name="Lilburn T.G."/>
            <person name="Beck B.J."/>
            <person name="De Vos P."/>
            <person name="Vandamme P."/>
            <person name="Eisen J.A."/>
            <person name="Garrity G."/>
            <person name="Hugenholtz P."/>
            <person name="Kyrpides N.C."/>
        </authorList>
    </citation>
    <scope>NUCLEOTIDE SEQUENCE [LARGE SCALE GENOMIC DNA]</scope>
    <source>
        <strain evidence="2 3">VKM Ac-2540</strain>
    </source>
</reference>
<organism evidence="2 3">
    <name type="scientific">Kribbella rubisoli</name>
    <dbReference type="NCBI Taxonomy" id="3075929"/>
    <lineage>
        <taxon>Bacteria</taxon>
        <taxon>Bacillati</taxon>
        <taxon>Actinomycetota</taxon>
        <taxon>Actinomycetes</taxon>
        <taxon>Propionibacteriales</taxon>
        <taxon>Kribbellaceae</taxon>
        <taxon>Kribbella</taxon>
    </lineage>
</organism>
<dbReference type="Proteomes" id="UP000292027">
    <property type="component" value="Unassembled WGS sequence"/>
</dbReference>
<proteinExistence type="predicted"/>
<sequence>MVIHKGMEALQALGLTPAAEALLVRLMQRPETSPTDQDPVEELIGLGLVERTDDALVVRPPRLAMDALAERHTKQAALARESADLLTESWRPPAARTTSRSSRRTPPRRPC</sequence>
<evidence type="ECO:0000313" key="3">
    <source>
        <dbReference type="Proteomes" id="UP000292027"/>
    </source>
</evidence>
<keyword evidence="3" id="KW-1185">Reference proteome</keyword>
<protein>
    <submittedName>
        <fullName evidence="2">Uncharacterized protein</fullName>
    </submittedName>
</protein>
<evidence type="ECO:0000313" key="2">
    <source>
        <dbReference type="EMBL" id="RZU13841.1"/>
    </source>
</evidence>
<accession>A0A4Q7WTZ9</accession>
<dbReference type="EMBL" id="SHKR01000013">
    <property type="protein sequence ID" value="RZU13841.1"/>
    <property type="molecule type" value="Genomic_DNA"/>
</dbReference>
<dbReference type="AlphaFoldDB" id="A0A4Q7WTZ9"/>
<feature type="compositionally biased region" description="Basic residues" evidence="1">
    <location>
        <begin position="101"/>
        <end position="111"/>
    </location>
</feature>
<gene>
    <name evidence="2" type="ORF">EV645_4698</name>
</gene>
<comment type="caution">
    <text evidence="2">The sequence shown here is derived from an EMBL/GenBank/DDBJ whole genome shotgun (WGS) entry which is preliminary data.</text>
</comment>
<feature type="compositionally biased region" description="Low complexity" evidence="1">
    <location>
        <begin position="91"/>
        <end position="100"/>
    </location>
</feature>
<evidence type="ECO:0000256" key="1">
    <source>
        <dbReference type="SAM" id="MobiDB-lite"/>
    </source>
</evidence>